<dbReference type="EMBL" id="LKCW01000065">
    <property type="protein sequence ID" value="KPM41428.1"/>
    <property type="molecule type" value="Genomic_DNA"/>
</dbReference>
<dbReference type="PROSITE" id="PS00135">
    <property type="entry name" value="TRYPSIN_SER"/>
    <property type="match status" value="1"/>
</dbReference>
<dbReference type="PANTHER" id="PTHR24252:SF7">
    <property type="entry name" value="HYALIN"/>
    <property type="match status" value="1"/>
</dbReference>
<keyword evidence="4" id="KW-1015">Disulfide bond</keyword>
<feature type="signal peptide" evidence="6">
    <location>
        <begin position="1"/>
        <end position="21"/>
    </location>
</feature>
<organism evidence="8 9">
    <name type="scientific">Neonectria ditissima</name>
    <dbReference type="NCBI Taxonomy" id="78410"/>
    <lineage>
        <taxon>Eukaryota</taxon>
        <taxon>Fungi</taxon>
        <taxon>Dikarya</taxon>
        <taxon>Ascomycota</taxon>
        <taxon>Pezizomycotina</taxon>
        <taxon>Sordariomycetes</taxon>
        <taxon>Hypocreomycetidae</taxon>
        <taxon>Hypocreales</taxon>
        <taxon>Nectriaceae</taxon>
        <taxon>Neonectria</taxon>
    </lineage>
</organism>
<dbReference type="PANTHER" id="PTHR24252">
    <property type="entry name" value="ACROSIN-RELATED"/>
    <property type="match status" value="1"/>
</dbReference>
<keyword evidence="1 5" id="KW-0645">Protease</keyword>
<sequence>MEMKLALLAALAMPSFSVAAALPEVITDDIGQVNIVGGELAVPGDFPFIVSLAQRGGSHFCGGSLLNANTVLTAAHCSTGQTAANVQVRAGSQKRNSGGTLVSVSSITIHPSYTSSNINNDVAIWKLSTSIPTSSTVGYATLAAAGSDPVAGSLSTVAGWGTTSSGGTSSPVDLRKVDVPIVSRATCQSQYSTAAITTSMFCAGLTAGGKDSCQGDSGGPIIDTATGTLIGTVSWGEGCALPNYSGVYARIGNLRSFINTYL</sequence>
<dbReference type="CDD" id="cd00190">
    <property type="entry name" value="Tryp_SPc"/>
    <property type="match status" value="1"/>
</dbReference>
<evidence type="ECO:0000256" key="5">
    <source>
        <dbReference type="RuleBase" id="RU363034"/>
    </source>
</evidence>
<proteinExistence type="predicted"/>
<evidence type="ECO:0000256" key="6">
    <source>
        <dbReference type="SAM" id="SignalP"/>
    </source>
</evidence>
<keyword evidence="6" id="KW-0732">Signal</keyword>
<dbReference type="OrthoDB" id="6380398at2759"/>
<evidence type="ECO:0000313" key="8">
    <source>
        <dbReference type="EMBL" id="KPM41428.1"/>
    </source>
</evidence>
<gene>
    <name evidence="8" type="ORF">AK830_g5150</name>
</gene>
<evidence type="ECO:0000256" key="2">
    <source>
        <dbReference type="ARBA" id="ARBA00022801"/>
    </source>
</evidence>
<keyword evidence="2 5" id="KW-0378">Hydrolase</keyword>
<name>A0A0N8H7D0_9HYPO</name>
<keyword evidence="9" id="KW-1185">Reference proteome</keyword>
<evidence type="ECO:0000256" key="3">
    <source>
        <dbReference type="ARBA" id="ARBA00022825"/>
    </source>
</evidence>
<dbReference type="InterPro" id="IPR001314">
    <property type="entry name" value="Peptidase_S1A"/>
</dbReference>
<comment type="caution">
    <text evidence="8">The sequence shown here is derived from an EMBL/GenBank/DDBJ whole genome shotgun (WGS) entry which is preliminary data.</text>
</comment>
<dbReference type="Pfam" id="PF00089">
    <property type="entry name" value="Trypsin"/>
    <property type="match status" value="1"/>
</dbReference>
<dbReference type="InterPro" id="IPR018114">
    <property type="entry name" value="TRYPSIN_HIS"/>
</dbReference>
<feature type="chain" id="PRO_5006026208" evidence="6">
    <location>
        <begin position="22"/>
        <end position="262"/>
    </location>
</feature>
<dbReference type="GO" id="GO:0006508">
    <property type="term" value="P:proteolysis"/>
    <property type="evidence" value="ECO:0007669"/>
    <property type="project" value="UniProtKB-KW"/>
</dbReference>
<dbReference type="InterPro" id="IPR043504">
    <property type="entry name" value="Peptidase_S1_PA_chymotrypsin"/>
</dbReference>
<dbReference type="STRING" id="78410.A0A0N8H7D0"/>
<dbReference type="SMART" id="SM00020">
    <property type="entry name" value="Tryp_SPc"/>
    <property type="match status" value="1"/>
</dbReference>
<dbReference type="SUPFAM" id="SSF50494">
    <property type="entry name" value="Trypsin-like serine proteases"/>
    <property type="match status" value="1"/>
</dbReference>
<evidence type="ECO:0000256" key="4">
    <source>
        <dbReference type="ARBA" id="ARBA00023157"/>
    </source>
</evidence>
<dbReference type="InterPro" id="IPR033116">
    <property type="entry name" value="TRYPSIN_SER"/>
</dbReference>
<dbReference type="AlphaFoldDB" id="A0A0N8H7D0"/>
<evidence type="ECO:0000256" key="1">
    <source>
        <dbReference type="ARBA" id="ARBA00022670"/>
    </source>
</evidence>
<dbReference type="InterPro" id="IPR009003">
    <property type="entry name" value="Peptidase_S1_PA"/>
</dbReference>
<evidence type="ECO:0000259" key="7">
    <source>
        <dbReference type="PROSITE" id="PS50240"/>
    </source>
</evidence>
<dbReference type="GO" id="GO:0004252">
    <property type="term" value="F:serine-type endopeptidase activity"/>
    <property type="evidence" value="ECO:0007669"/>
    <property type="project" value="InterPro"/>
</dbReference>
<dbReference type="PROSITE" id="PS00134">
    <property type="entry name" value="TRYPSIN_HIS"/>
    <property type="match status" value="1"/>
</dbReference>
<dbReference type="Gene3D" id="2.40.10.10">
    <property type="entry name" value="Trypsin-like serine proteases"/>
    <property type="match status" value="2"/>
</dbReference>
<protein>
    <submittedName>
        <fullName evidence="8">Trypsin</fullName>
    </submittedName>
</protein>
<feature type="domain" description="Peptidase S1" evidence="7">
    <location>
        <begin position="35"/>
        <end position="262"/>
    </location>
</feature>
<keyword evidence="3 5" id="KW-0720">Serine protease</keyword>
<reference evidence="8 9" key="1">
    <citation type="submission" date="2015-09" db="EMBL/GenBank/DDBJ databases">
        <title>Draft genome of a European isolate of the apple canker pathogen Neonectria ditissima.</title>
        <authorList>
            <person name="Gomez-Cortecero A."/>
            <person name="Harrison R.J."/>
            <person name="Armitage A.D."/>
        </authorList>
    </citation>
    <scope>NUCLEOTIDE SEQUENCE [LARGE SCALE GENOMIC DNA]</scope>
    <source>
        <strain evidence="8 9">R09/05</strain>
    </source>
</reference>
<dbReference type="FunFam" id="2.40.10.10:FF:000077">
    <property type="entry name" value="Predicted protein"/>
    <property type="match status" value="1"/>
</dbReference>
<dbReference type="InterPro" id="IPR001254">
    <property type="entry name" value="Trypsin_dom"/>
</dbReference>
<dbReference type="PROSITE" id="PS50240">
    <property type="entry name" value="TRYPSIN_DOM"/>
    <property type="match status" value="1"/>
</dbReference>
<dbReference type="Proteomes" id="UP000050424">
    <property type="component" value="Unassembled WGS sequence"/>
</dbReference>
<evidence type="ECO:0000313" key="9">
    <source>
        <dbReference type="Proteomes" id="UP000050424"/>
    </source>
</evidence>
<accession>A0A0N8H7D0</accession>
<dbReference type="PRINTS" id="PR00722">
    <property type="entry name" value="CHYMOTRYPSIN"/>
</dbReference>